<keyword evidence="4" id="KW-1185">Reference proteome</keyword>
<sequence length="290" mass="33154">MKPALSILTAAFAGTLASAEYTVEIPKDAVWVTSWDEFHAAATKFDQYLDEKYGGFVFEVDNKIVLATNEEMTKNLDEFFNKMEAKDGAAAEAEQTPKKRDRDLFALRRRKDTCSHSGCFNHSLCLTYTGCHYCLKRGSQIYKRGIEYKDLSPEQKEVSDILRRMECDPYSMAYTHLGSDGVIRQIDADNHILHAEPLRPALIKGFLDRLPYDEESEKSLRGVDGTKVPKEQWYSPPEGVIPPPMPEEIRKESLELLEQNKEKVDKIKQDLKDGVYEERQVVLVSDHKIL</sequence>
<dbReference type="EMBL" id="PXOF01000108">
    <property type="protein sequence ID" value="RGP64968.1"/>
    <property type="molecule type" value="Genomic_DNA"/>
</dbReference>
<gene>
    <name evidence="3" type="ORF">FSPOR_7582</name>
</gene>
<evidence type="ECO:0000256" key="1">
    <source>
        <dbReference type="SAM" id="MobiDB-lite"/>
    </source>
</evidence>
<organism evidence="3 4">
    <name type="scientific">Fusarium sporotrichioides</name>
    <dbReference type="NCBI Taxonomy" id="5514"/>
    <lineage>
        <taxon>Eukaryota</taxon>
        <taxon>Fungi</taxon>
        <taxon>Dikarya</taxon>
        <taxon>Ascomycota</taxon>
        <taxon>Pezizomycotina</taxon>
        <taxon>Sordariomycetes</taxon>
        <taxon>Hypocreomycetidae</taxon>
        <taxon>Hypocreales</taxon>
        <taxon>Nectriaceae</taxon>
        <taxon>Fusarium</taxon>
    </lineage>
</organism>
<keyword evidence="2" id="KW-0732">Signal</keyword>
<dbReference type="STRING" id="5514.A0A395RXS9"/>
<evidence type="ECO:0000313" key="4">
    <source>
        <dbReference type="Proteomes" id="UP000266152"/>
    </source>
</evidence>
<feature type="signal peptide" evidence="2">
    <location>
        <begin position="1"/>
        <end position="19"/>
    </location>
</feature>
<evidence type="ECO:0000313" key="3">
    <source>
        <dbReference type="EMBL" id="RGP64968.1"/>
    </source>
</evidence>
<feature type="chain" id="PRO_5017266748" evidence="2">
    <location>
        <begin position="20"/>
        <end position="290"/>
    </location>
</feature>
<comment type="caution">
    <text evidence="3">The sequence shown here is derived from an EMBL/GenBank/DDBJ whole genome shotgun (WGS) entry which is preliminary data.</text>
</comment>
<name>A0A395RXS9_FUSSP</name>
<feature type="region of interest" description="Disordered" evidence="1">
    <location>
        <begin position="218"/>
        <end position="246"/>
    </location>
</feature>
<dbReference type="Proteomes" id="UP000266152">
    <property type="component" value="Unassembled WGS sequence"/>
</dbReference>
<proteinExistence type="predicted"/>
<reference evidence="3 4" key="1">
    <citation type="journal article" date="2018" name="PLoS Pathog.">
        <title>Evolution of structural diversity of trichothecenes, a family of toxins produced by plant pathogenic and entomopathogenic fungi.</title>
        <authorList>
            <person name="Proctor R.H."/>
            <person name="McCormick S.P."/>
            <person name="Kim H.S."/>
            <person name="Cardoza R.E."/>
            <person name="Stanley A.M."/>
            <person name="Lindo L."/>
            <person name="Kelly A."/>
            <person name="Brown D.W."/>
            <person name="Lee T."/>
            <person name="Vaughan M.M."/>
            <person name="Alexander N.J."/>
            <person name="Busman M."/>
            <person name="Gutierrez S."/>
        </authorList>
    </citation>
    <scope>NUCLEOTIDE SEQUENCE [LARGE SCALE GENOMIC DNA]</scope>
    <source>
        <strain evidence="3 4">NRRL 3299</strain>
    </source>
</reference>
<dbReference type="AlphaFoldDB" id="A0A395RXS9"/>
<evidence type="ECO:0000256" key="2">
    <source>
        <dbReference type="SAM" id="SignalP"/>
    </source>
</evidence>
<protein>
    <submittedName>
        <fullName evidence="3">Uncharacterized protein</fullName>
    </submittedName>
</protein>
<accession>A0A395RXS9</accession>